<dbReference type="GO" id="GO:0003677">
    <property type="term" value="F:DNA binding"/>
    <property type="evidence" value="ECO:0007669"/>
    <property type="project" value="InterPro"/>
</dbReference>
<feature type="domain" description="RNA polymerase sigma-70 region 2" evidence="5">
    <location>
        <begin position="22"/>
        <end position="88"/>
    </location>
</feature>
<dbReference type="GO" id="GO:0016987">
    <property type="term" value="F:sigma factor activity"/>
    <property type="evidence" value="ECO:0007669"/>
    <property type="project" value="UniProtKB-KW"/>
</dbReference>
<organism evidence="7 8">
    <name type="scientific">Clostridium colicanis DSM 13634</name>
    <dbReference type="NCBI Taxonomy" id="1121305"/>
    <lineage>
        <taxon>Bacteria</taxon>
        <taxon>Bacillati</taxon>
        <taxon>Bacillota</taxon>
        <taxon>Clostridia</taxon>
        <taxon>Eubacteriales</taxon>
        <taxon>Clostridiaceae</taxon>
        <taxon>Clostridium</taxon>
    </lineage>
</organism>
<dbReference type="Proteomes" id="UP000075374">
    <property type="component" value="Unassembled WGS sequence"/>
</dbReference>
<comment type="similarity">
    <text evidence="1">Belongs to the sigma-70 factor family. ECF subfamily.</text>
</comment>
<evidence type="ECO:0000256" key="1">
    <source>
        <dbReference type="ARBA" id="ARBA00010641"/>
    </source>
</evidence>
<proteinExistence type="inferred from homology"/>
<evidence type="ECO:0000256" key="2">
    <source>
        <dbReference type="ARBA" id="ARBA00023015"/>
    </source>
</evidence>
<accession>A0A151AKE6</accession>
<comment type="caution">
    <text evidence="7">The sequence shown here is derived from an EMBL/GenBank/DDBJ whole genome shotgun (WGS) entry which is preliminary data.</text>
</comment>
<dbReference type="InterPro" id="IPR014284">
    <property type="entry name" value="RNA_pol_sigma-70_dom"/>
</dbReference>
<name>A0A151AKE6_9CLOT</name>
<evidence type="ECO:0000259" key="6">
    <source>
        <dbReference type="Pfam" id="PF08281"/>
    </source>
</evidence>
<dbReference type="SUPFAM" id="SSF88659">
    <property type="entry name" value="Sigma3 and sigma4 domains of RNA polymerase sigma factors"/>
    <property type="match status" value="1"/>
</dbReference>
<feature type="domain" description="RNA polymerase sigma factor 70 region 4 type 2" evidence="6">
    <location>
        <begin position="118"/>
        <end position="168"/>
    </location>
</feature>
<dbReference type="CDD" id="cd06171">
    <property type="entry name" value="Sigma70_r4"/>
    <property type="match status" value="1"/>
</dbReference>
<sequence length="177" mass="20774">MDSMNLVKRAKHGDKEALIKLIMDRKQDYYKLAYVYMKNKEDALDVMGDMILILYENIYKLKKEEAFYTWSKTILVNCCKKALRKSSRVILLEDIKEREKNSCKCDEIADEKDQKIIIDEHISKLKGKYQEAIKLRYFLDLDYSTIASILKIPIGTVKSRVYIGLKRLKESLGGEEF</sequence>
<gene>
    <name evidence="7" type="primary">sigV</name>
    <name evidence="7" type="ORF">CLCOL_22150</name>
</gene>
<evidence type="ECO:0000256" key="3">
    <source>
        <dbReference type="ARBA" id="ARBA00023082"/>
    </source>
</evidence>
<dbReference type="InterPro" id="IPR013249">
    <property type="entry name" value="RNA_pol_sigma70_r4_t2"/>
</dbReference>
<dbReference type="InterPro" id="IPR013325">
    <property type="entry name" value="RNA_pol_sigma_r2"/>
</dbReference>
<evidence type="ECO:0000313" key="8">
    <source>
        <dbReference type="Proteomes" id="UP000075374"/>
    </source>
</evidence>
<keyword evidence="4" id="KW-0804">Transcription</keyword>
<dbReference type="Gene3D" id="1.10.10.10">
    <property type="entry name" value="Winged helix-like DNA-binding domain superfamily/Winged helix DNA-binding domain"/>
    <property type="match status" value="1"/>
</dbReference>
<dbReference type="AlphaFoldDB" id="A0A151AKE6"/>
<keyword evidence="3" id="KW-0731">Sigma factor</keyword>
<dbReference type="InterPro" id="IPR039425">
    <property type="entry name" value="RNA_pol_sigma-70-like"/>
</dbReference>
<dbReference type="InterPro" id="IPR036388">
    <property type="entry name" value="WH-like_DNA-bd_sf"/>
</dbReference>
<dbReference type="GO" id="GO:0006352">
    <property type="term" value="P:DNA-templated transcription initiation"/>
    <property type="evidence" value="ECO:0007669"/>
    <property type="project" value="InterPro"/>
</dbReference>
<reference evidence="7 8" key="1">
    <citation type="submission" date="2016-02" db="EMBL/GenBank/DDBJ databases">
        <title>Genome sequence of Clostridium colicanis DSM 13634.</title>
        <authorList>
            <person name="Poehlein A."/>
            <person name="Daniel R."/>
        </authorList>
    </citation>
    <scope>NUCLEOTIDE SEQUENCE [LARGE SCALE GENOMIC DNA]</scope>
    <source>
        <strain evidence="7 8">DSM 13634</strain>
    </source>
</reference>
<protein>
    <submittedName>
        <fullName evidence="7">RNA polymerase sigma factor SigV</fullName>
    </submittedName>
</protein>
<keyword evidence="2" id="KW-0805">Transcription regulation</keyword>
<evidence type="ECO:0000313" key="7">
    <source>
        <dbReference type="EMBL" id="KYH28081.1"/>
    </source>
</evidence>
<dbReference type="InterPro" id="IPR013324">
    <property type="entry name" value="RNA_pol_sigma_r3/r4-like"/>
</dbReference>
<dbReference type="NCBIfam" id="TIGR02937">
    <property type="entry name" value="sigma70-ECF"/>
    <property type="match status" value="1"/>
</dbReference>
<dbReference type="Pfam" id="PF04542">
    <property type="entry name" value="Sigma70_r2"/>
    <property type="match status" value="1"/>
</dbReference>
<dbReference type="PATRIC" id="fig|1121305.3.peg.2218"/>
<dbReference type="Gene3D" id="1.10.1740.10">
    <property type="match status" value="1"/>
</dbReference>
<dbReference type="EMBL" id="LTBB01000013">
    <property type="protein sequence ID" value="KYH28081.1"/>
    <property type="molecule type" value="Genomic_DNA"/>
</dbReference>
<evidence type="ECO:0000256" key="4">
    <source>
        <dbReference type="ARBA" id="ARBA00023163"/>
    </source>
</evidence>
<dbReference type="PANTHER" id="PTHR43133">
    <property type="entry name" value="RNA POLYMERASE ECF-TYPE SIGMA FACTO"/>
    <property type="match status" value="1"/>
</dbReference>
<dbReference type="STRING" id="1121305.CLCOL_22150"/>
<keyword evidence="8" id="KW-1185">Reference proteome</keyword>
<dbReference type="Pfam" id="PF08281">
    <property type="entry name" value="Sigma70_r4_2"/>
    <property type="match status" value="1"/>
</dbReference>
<dbReference type="InterPro" id="IPR007627">
    <property type="entry name" value="RNA_pol_sigma70_r2"/>
</dbReference>
<evidence type="ECO:0000259" key="5">
    <source>
        <dbReference type="Pfam" id="PF04542"/>
    </source>
</evidence>
<dbReference type="SUPFAM" id="SSF88946">
    <property type="entry name" value="Sigma2 domain of RNA polymerase sigma factors"/>
    <property type="match status" value="1"/>
</dbReference>
<dbReference type="PANTHER" id="PTHR43133:SF51">
    <property type="entry name" value="RNA POLYMERASE SIGMA FACTOR"/>
    <property type="match status" value="1"/>
</dbReference>